<dbReference type="InterPro" id="IPR016195">
    <property type="entry name" value="Pol/histidinol_Pase-like"/>
</dbReference>
<evidence type="ECO:0000313" key="2">
    <source>
        <dbReference type="EMBL" id="TDD02777.1"/>
    </source>
</evidence>
<gene>
    <name evidence="2" type="ORF">E1292_22820</name>
</gene>
<evidence type="ECO:0000259" key="1">
    <source>
        <dbReference type="SMART" id="SM00481"/>
    </source>
</evidence>
<dbReference type="GO" id="GO:0006260">
    <property type="term" value="P:DNA replication"/>
    <property type="evidence" value="ECO:0007669"/>
    <property type="project" value="InterPro"/>
</dbReference>
<dbReference type="SMART" id="SM00481">
    <property type="entry name" value="POLIIIAc"/>
    <property type="match status" value="1"/>
</dbReference>
<dbReference type="AlphaFoldDB" id="A0A4R4VGH8"/>
<dbReference type="InterPro" id="IPR004013">
    <property type="entry name" value="PHP_dom"/>
</dbReference>
<accession>A0A4R4VGH8</accession>
<dbReference type="Proteomes" id="UP000295258">
    <property type="component" value="Unassembled WGS sequence"/>
</dbReference>
<dbReference type="EMBL" id="SMKO01000061">
    <property type="protein sequence ID" value="TDD02777.1"/>
    <property type="molecule type" value="Genomic_DNA"/>
</dbReference>
<proteinExistence type="predicted"/>
<feature type="domain" description="Polymerase/histidinol phosphatase N-terminal" evidence="1">
    <location>
        <begin position="6"/>
        <end position="73"/>
    </location>
</feature>
<evidence type="ECO:0000313" key="3">
    <source>
        <dbReference type="Proteomes" id="UP000295258"/>
    </source>
</evidence>
<name>A0A4R4VGH8_9ACTN</name>
<dbReference type="CDD" id="cd07431">
    <property type="entry name" value="PHP_PolIIIA"/>
    <property type="match status" value="1"/>
</dbReference>
<dbReference type="PANTHER" id="PTHR32294:SF4">
    <property type="entry name" value="ERROR-PRONE DNA POLYMERASE"/>
    <property type="match status" value="1"/>
</dbReference>
<dbReference type="InterPro" id="IPR004805">
    <property type="entry name" value="DnaE2/DnaE/PolC"/>
</dbReference>
<dbReference type="SUPFAM" id="SSF89550">
    <property type="entry name" value="PHP domain-like"/>
    <property type="match status" value="1"/>
</dbReference>
<dbReference type="PANTHER" id="PTHR32294">
    <property type="entry name" value="DNA POLYMERASE III SUBUNIT ALPHA"/>
    <property type="match status" value="1"/>
</dbReference>
<comment type="caution">
    <text evidence="2">The sequence shown here is derived from an EMBL/GenBank/DDBJ whole genome shotgun (WGS) entry which is preliminary data.</text>
</comment>
<keyword evidence="3" id="KW-1185">Reference proteome</keyword>
<reference evidence="2 3" key="1">
    <citation type="submission" date="2019-03" db="EMBL/GenBank/DDBJ databases">
        <title>Draft genome sequences of novel Actinobacteria.</title>
        <authorList>
            <person name="Sahin N."/>
            <person name="Ay H."/>
            <person name="Saygin H."/>
        </authorList>
    </citation>
    <scope>NUCLEOTIDE SEQUENCE [LARGE SCALE GENOMIC DNA]</scope>
    <source>
        <strain evidence="2 3">KC310</strain>
    </source>
</reference>
<dbReference type="Pfam" id="PF02811">
    <property type="entry name" value="PHP"/>
    <property type="match status" value="1"/>
</dbReference>
<dbReference type="RefSeq" id="WP_132597255.1">
    <property type="nucleotide sequence ID" value="NZ_SMKO01000061.1"/>
</dbReference>
<organism evidence="2 3">
    <name type="scientific">Nonomuraea deserti</name>
    <dbReference type="NCBI Taxonomy" id="1848322"/>
    <lineage>
        <taxon>Bacteria</taxon>
        <taxon>Bacillati</taxon>
        <taxon>Actinomycetota</taxon>
        <taxon>Actinomycetes</taxon>
        <taxon>Streptosporangiales</taxon>
        <taxon>Streptosporangiaceae</taxon>
        <taxon>Nonomuraea</taxon>
    </lineage>
</organism>
<feature type="non-terminal residue" evidence="2">
    <location>
        <position position="138"/>
    </location>
</feature>
<sequence>MAPPFPHLNVCSAYSMRYGTAFPRALASRAAEHGMDILALTDRDGLYGAIKHVQACAEAGIAPVLGVNLALDVPAPSLLPGLPPPRRPKTGPGAEDRVTVLARAGGWSRLCRLVTAAHHAGERGAPRLTRELAGEWAG</sequence>
<dbReference type="Gene3D" id="3.20.20.140">
    <property type="entry name" value="Metal-dependent hydrolases"/>
    <property type="match status" value="1"/>
</dbReference>
<protein>
    <submittedName>
        <fullName evidence="2">PHP domain-containing protein</fullName>
    </submittedName>
</protein>
<dbReference type="GO" id="GO:0008408">
    <property type="term" value="F:3'-5' exonuclease activity"/>
    <property type="evidence" value="ECO:0007669"/>
    <property type="project" value="InterPro"/>
</dbReference>
<dbReference type="InterPro" id="IPR003141">
    <property type="entry name" value="Pol/His_phosphatase_N"/>
</dbReference>